<dbReference type="Proteomes" id="UP000193738">
    <property type="component" value="Unassembled WGS sequence"/>
</dbReference>
<reference evidence="1 2" key="1">
    <citation type="submission" date="2016-01" db="EMBL/GenBank/DDBJ databases">
        <title>The new phylogeny of the genus Mycobacterium.</title>
        <authorList>
            <person name="Tarcisio F."/>
            <person name="Conor M."/>
            <person name="Antonella G."/>
            <person name="Elisabetta G."/>
            <person name="Giulia F.S."/>
            <person name="Sara T."/>
            <person name="Anna F."/>
            <person name="Clotilde B."/>
            <person name="Roberto B."/>
            <person name="Veronica D.S."/>
            <person name="Fabio R."/>
            <person name="Monica P."/>
            <person name="Olivier J."/>
            <person name="Enrico T."/>
            <person name="Nicola S."/>
        </authorList>
    </citation>
    <scope>NUCLEOTIDE SEQUENCE [LARGE SCALE GENOMIC DNA]</scope>
    <source>
        <strain evidence="1 2">DSM 43505</strain>
    </source>
</reference>
<keyword evidence="2" id="KW-1185">Reference proteome</keyword>
<proteinExistence type="predicted"/>
<dbReference type="EMBL" id="LQOX01000124">
    <property type="protein sequence ID" value="ORV65388.1"/>
    <property type="molecule type" value="Genomic_DNA"/>
</dbReference>
<dbReference type="AlphaFoldDB" id="A0A1X1V8X0"/>
<organism evidence="1 2">
    <name type="scientific">Mycobacterium gastri</name>
    <dbReference type="NCBI Taxonomy" id="1777"/>
    <lineage>
        <taxon>Bacteria</taxon>
        <taxon>Bacillati</taxon>
        <taxon>Actinomycetota</taxon>
        <taxon>Actinomycetes</taxon>
        <taxon>Mycobacteriales</taxon>
        <taxon>Mycobacteriaceae</taxon>
        <taxon>Mycobacterium</taxon>
    </lineage>
</organism>
<evidence type="ECO:0000313" key="2">
    <source>
        <dbReference type="Proteomes" id="UP000193738"/>
    </source>
</evidence>
<dbReference type="STRING" id="1777.AWC07_13680"/>
<evidence type="ECO:0000313" key="1">
    <source>
        <dbReference type="EMBL" id="ORV65388.1"/>
    </source>
</evidence>
<comment type="caution">
    <text evidence="1">The sequence shown here is derived from an EMBL/GenBank/DDBJ whole genome shotgun (WGS) entry which is preliminary data.</text>
</comment>
<sequence>MAAPPVGVHHVVIDRHIQVGQDGIEVCLHNCPSVPFSHILHKPTRRECNHGGTARRVAGASAHSAQPVHTRRSRCALGAAGAHSMNSWELLIQVLKSPQHGEQLGPLIATFPDATTSIGIWL</sequence>
<gene>
    <name evidence="1" type="ORF">AWC07_13680</name>
</gene>
<protein>
    <submittedName>
        <fullName evidence="1">Uncharacterized protein</fullName>
    </submittedName>
</protein>
<accession>A0A1X1V8X0</accession>
<name>A0A1X1V8X0_MYCGS</name>